<feature type="transmembrane region" description="Helical" evidence="1">
    <location>
        <begin position="100"/>
        <end position="120"/>
    </location>
</feature>
<feature type="transmembrane region" description="Helical" evidence="1">
    <location>
        <begin position="75"/>
        <end position="93"/>
    </location>
</feature>
<name>A0A453C4L8_AEGTS</name>
<evidence type="ECO:0000313" key="2">
    <source>
        <dbReference type="EnsemblPlants" id="AET2Gv20733500.25"/>
    </source>
</evidence>
<reference evidence="3" key="1">
    <citation type="journal article" date="2014" name="Science">
        <title>Ancient hybridizations among the ancestral genomes of bread wheat.</title>
        <authorList>
            <consortium name="International Wheat Genome Sequencing Consortium,"/>
            <person name="Marcussen T."/>
            <person name="Sandve S.R."/>
            <person name="Heier L."/>
            <person name="Spannagl M."/>
            <person name="Pfeifer M."/>
            <person name="Jakobsen K.S."/>
            <person name="Wulff B.B."/>
            <person name="Steuernagel B."/>
            <person name="Mayer K.F."/>
            <person name="Olsen O.A."/>
        </authorList>
    </citation>
    <scope>NUCLEOTIDE SEQUENCE [LARGE SCALE GENOMIC DNA]</scope>
    <source>
        <strain evidence="3">cv. AL8/78</strain>
    </source>
</reference>
<dbReference type="AlphaFoldDB" id="A0A453C4L8"/>
<reference evidence="2" key="3">
    <citation type="journal article" date="2017" name="Nature">
        <title>Genome sequence of the progenitor of the wheat D genome Aegilops tauschii.</title>
        <authorList>
            <person name="Luo M.C."/>
            <person name="Gu Y.Q."/>
            <person name="Puiu D."/>
            <person name="Wang H."/>
            <person name="Twardziok S.O."/>
            <person name="Deal K.R."/>
            <person name="Huo N."/>
            <person name="Zhu T."/>
            <person name="Wang L."/>
            <person name="Wang Y."/>
            <person name="McGuire P.E."/>
            <person name="Liu S."/>
            <person name="Long H."/>
            <person name="Ramasamy R.K."/>
            <person name="Rodriguez J.C."/>
            <person name="Van S.L."/>
            <person name="Yuan L."/>
            <person name="Wang Z."/>
            <person name="Xia Z."/>
            <person name="Xiao L."/>
            <person name="Anderson O.D."/>
            <person name="Ouyang S."/>
            <person name="Liang Y."/>
            <person name="Zimin A.V."/>
            <person name="Pertea G."/>
            <person name="Qi P."/>
            <person name="Bennetzen J.L."/>
            <person name="Dai X."/>
            <person name="Dawson M.W."/>
            <person name="Muller H.G."/>
            <person name="Kugler K."/>
            <person name="Rivarola-Duarte L."/>
            <person name="Spannagl M."/>
            <person name="Mayer K.F.X."/>
            <person name="Lu F.H."/>
            <person name="Bevan M.W."/>
            <person name="Leroy P."/>
            <person name="Li P."/>
            <person name="You F.M."/>
            <person name="Sun Q."/>
            <person name="Liu Z."/>
            <person name="Lyons E."/>
            <person name="Wicker T."/>
            <person name="Salzberg S.L."/>
            <person name="Devos K.M."/>
            <person name="Dvorak J."/>
        </authorList>
    </citation>
    <scope>NUCLEOTIDE SEQUENCE [LARGE SCALE GENOMIC DNA]</scope>
    <source>
        <strain evidence="2">cv. AL8/78</strain>
    </source>
</reference>
<sequence>MSCKWYYVPTLRRPEQLRERMKLRLHGQACGGVSMHACVPDLEHASGLVGFSLCPDLKGVPLSVSCSGPCTNAGAVLQLFFVFFLVCISLNLVSRDFHAAMYAIVSCIMILLIIFEWHNYSY</sequence>
<keyword evidence="1" id="KW-0812">Transmembrane</keyword>
<dbReference type="Proteomes" id="UP000015105">
    <property type="component" value="Chromosome 2D"/>
</dbReference>
<protein>
    <submittedName>
        <fullName evidence="2">Uncharacterized protein</fullName>
    </submittedName>
</protein>
<proteinExistence type="predicted"/>
<reference evidence="2" key="5">
    <citation type="journal article" date="2021" name="G3 (Bethesda)">
        <title>Aegilops tauschii genome assembly Aet v5.0 features greater sequence contiguity and improved annotation.</title>
        <authorList>
            <person name="Wang L."/>
            <person name="Zhu T."/>
            <person name="Rodriguez J.C."/>
            <person name="Deal K.R."/>
            <person name="Dubcovsky J."/>
            <person name="McGuire P.E."/>
            <person name="Lux T."/>
            <person name="Spannagl M."/>
            <person name="Mayer K.F.X."/>
            <person name="Baldrich P."/>
            <person name="Meyers B.C."/>
            <person name="Huo N."/>
            <person name="Gu Y.Q."/>
            <person name="Zhou H."/>
            <person name="Devos K.M."/>
            <person name="Bennetzen J.L."/>
            <person name="Unver T."/>
            <person name="Budak H."/>
            <person name="Gulick P.J."/>
            <person name="Galiba G."/>
            <person name="Kalapos B."/>
            <person name="Nelson D.R."/>
            <person name="Li P."/>
            <person name="You F.M."/>
            <person name="Luo M.C."/>
            <person name="Dvorak J."/>
        </authorList>
    </citation>
    <scope>NUCLEOTIDE SEQUENCE [LARGE SCALE GENOMIC DNA]</scope>
    <source>
        <strain evidence="2">cv. AL8/78</strain>
    </source>
</reference>
<keyword evidence="3" id="KW-1185">Reference proteome</keyword>
<evidence type="ECO:0000313" key="3">
    <source>
        <dbReference type="Proteomes" id="UP000015105"/>
    </source>
</evidence>
<evidence type="ECO:0000256" key="1">
    <source>
        <dbReference type="SAM" id="Phobius"/>
    </source>
</evidence>
<dbReference type="Gramene" id="AET2Gv20733500.25">
    <property type="protein sequence ID" value="AET2Gv20733500.25"/>
    <property type="gene ID" value="AET2Gv20733500"/>
</dbReference>
<keyword evidence="1" id="KW-1133">Transmembrane helix</keyword>
<keyword evidence="1" id="KW-0472">Membrane</keyword>
<reference evidence="2" key="4">
    <citation type="submission" date="2019-03" db="UniProtKB">
        <authorList>
            <consortium name="EnsemblPlants"/>
        </authorList>
    </citation>
    <scope>IDENTIFICATION</scope>
</reference>
<accession>A0A453C4L8</accession>
<dbReference type="EnsemblPlants" id="AET2Gv20733500.25">
    <property type="protein sequence ID" value="AET2Gv20733500.25"/>
    <property type="gene ID" value="AET2Gv20733500"/>
</dbReference>
<organism evidence="2 3">
    <name type="scientific">Aegilops tauschii subsp. strangulata</name>
    <name type="common">Goatgrass</name>
    <dbReference type="NCBI Taxonomy" id="200361"/>
    <lineage>
        <taxon>Eukaryota</taxon>
        <taxon>Viridiplantae</taxon>
        <taxon>Streptophyta</taxon>
        <taxon>Embryophyta</taxon>
        <taxon>Tracheophyta</taxon>
        <taxon>Spermatophyta</taxon>
        <taxon>Magnoliopsida</taxon>
        <taxon>Liliopsida</taxon>
        <taxon>Poales</taxon>
        <taxon>Poaceae</taxon>
        <taxon>BOP clade</taxon>
        <taxon>Pooideae</taxon>
        <taxon>Triticodae</taxon>
        <taxon>Triticeae</taxon>
        <taxon>Triticinae</taxon>
        <taxon>Aegilops</taxon>
    </lineage>
</organism>
<reference evidence="3" key="2">
    <citation type="journal article" date="2017" name="Nat. Plants">
        <title>The Aegilops tauschii genome reveals multiple impacts of transposons.</title>
        <authorList>
            <person name="Zhao G."/>
            <person name="Zou C."/>
            <person name="Li K."/>
            <person name="Wang K."/>
            <person name="Li T."/>
            <person name="Gao L."/>
            <person name="Zhang X."/>
            <person name="Wang H."/>
            <person name="Yang Z."/>
            <person name="Liu X."/>
            <person name="Jiang W."/>
            <person name="Mao L."/>
            <person name="Kong X."/>
            <person name="Jiao Y."/>
            <person name="Jia J."/>
        </authorList>
    </citation>
    <scope>NUCLEOTIDE SEQUENCE [LARGE SCALE GENOMIC DNA]</scope>
    <source>
        <strain evidence="3">cv. AL8/78</strain>
    </source>
</reference>